<dbReference type="PANTHER" id="PTHR44757:SF2">
    <property type="entry name" value="BIOFILM ARCHITECTURE MAINTENANCE PROTEIN MBAA"/>
    <property type="match status" value="1"/>
</dbReference>
<evidence type="ECO:0000259" key="4">
    <source>
        <dbReference type="PROSITE" id="PS50887"/>
    </source>
</evidence>
<sequence length="811" mass="90036">MRQDVGNAGIIAAESLTIATFKTVFPPLLIEIQHHLFYLAQVVDRVLEGSATPLPAPEYWRGYEQANAEQVKQLPSEELSEAWARLGQVHRRFLRAAEAALAAAAKGDRQRARVLIDEAFAASSEFTGLLVGGAMAELLHQIRVHERQLAARYETEFLEAAHMGRFAVRLSDLVFIDADANFLQFCGYAREELVGDTVWRLFGKRAWENVLETARSGGRVSVKVRYRTGEAVVLELTPFVERDSGEEILRAFALNVTEAEAAAQQRRLLATAMEVSAQAVVITDAEFRIIYANPAFTRITGYEVEEVLGKNPRFLQGPDTSQATRMAIREALAAGKPVHVEILNYRKDGTPYWLDLSIVPVRDEQGEITHFVSSQMDITERKQAEQEIARMALEDHLTGLPNRRAAEDRLALEWNRARRERGTFAIAIVDIDRFKLVNDQYGHHVGDQVLHHVAEVMASTLRGGDWVARWGGEEFIVCFHDLDCRGAQAAAERLRKQVKARPLVLPQGELPVTVSMGVSLYGPEHLDVDAMLGQADALLYEAKMAGRDRVVCARSETQRRSGVIWEGSQVQSALREGRVLPAFQTIVDLRTGHVVAEEALARIRASDGSLIPAQGFIQAAEALHLVAAIDQAISSAAMDRCARSVQAGSRLAHFINLSPQFLANAEDVEALLARARGYCQGCGLAEDMIKPLVIEITERQAGDILALKKHLKPLTDFGFRLALDDFGSGYSSFLYLAELPVRFLKIEGWMVSRIIQDARVRQLVETLVATARRFDIITIAECVESTETAQVLCDIGVDWAQGYYFSKPSVE</sequence>
<dbReference type="PROSITE" id="PS50112">
    <property type="entry name" value="PAS"/>
    <property type="match status" value="1"/>
</dbReference>
<dbReference type="InterPro" id="IPR043128">
    <property type="entry name" value="Rev_trsase/Diguanyl_cyclase"/>
</dbReference>
<name>A0ABV0EBR9_9BURK</name>
<organism evidence="5 6">
    <name type="scientific">Thiobacter aerophilum</name>
    <dbReference type="NCBI Taxonomy" id="3121275"/>
    <lineage>
        <taxon>Bacteria</taxon>
        <taxon>Pseudomonadati</taxon>
        <taxon>Pseudomonadota</taxon>
        <taxon>Betaproteobacteria</taxon>
        <taxon>Burkholderiales</taxon>
        <taxon>Thiobacteraceae</taxon>
        <taxon>Thiobacter</taxon>
    </lineage>
</organism>
<dbReference type="PROSITE" id="PS50883">
    <property type="entry name" value="EAL"/>
    <property type="match status" value="1"/>
</dbReference>
<dbReference type="InterPro" id="IPR001633">
    <property type="entry name" value="EAL_dom"/>
</dbReference>
<feature type="domain" description="EAL" evidence="3">
    <location>
        <begin position="563"/>
        <end position="811"/>
    </location>
</feature>
<dbReference type="SMART" id="SM00086">
    <property type="entry name" value="PAC"/>
    <property type="match status" value="1"/>
</dbReference>
<dbReference type="Pfam" id="PF00563">
    <property type="entry name" value="EAL"/>
    <property type="match status" value="1"/>
</dbReference>
<dbReference type="InterPro" id="IPR000700">
    <property type="entry name" value="PAS-assoc_C"/>
</dbReference>
<dbReference type="CDD" id="cd00130">
    <property type="entry name" value="PAS"/>
    <property type="match status" value="1"/>
</dbReference>
<dbReference type="InterPro" id="IPR001610">
    <property type="entry name" value="PAC"/>
</dbReference>
<comment type="caution">
    <text evidence="5">The sequence shown here is derived from an EMBL/GenBank/DDBJ whole genome shotgun (WGS) entry which is preliminary data.</text>
</comment>
<keyword evidence="6" id="KW-1185">Reference proteome</keyword>
<dbReference type="InterPro" id="IPR035965">
    <property type="entry name" value="PAS-like_dom_sf"/>
</dbReference>
<dbReference type="Gene3D" id="3.30.70.270">
    <property type="match status" value="1"/>
</dbReference>
<dbReference type="SUPFAM" id="SSF55073">
    <property type="entry name" value="Nucleotide cyclase"/>
    <property type="match status" value="1"/>
</dbReference>
<dbReference type="Pfam" id="PF00990">
    <property type="entry name" value="GGDEF"/>
    <property type="match status" value="1"/>
</dbReference>
<dbReference type="Pfam" id="PF13426">
    <property type="entry name" value="PAS_9"/>
    <property type="match status" value="2"/>
</dbReference>
<gene>
    <name evidence="5" type="ORF">V6E02_02635</name>
</gene>
<dbReference type="InterPro" id="IPR000160">
    <property type="entry name" value="GGDEF_dom"/>
</dbReference>
<dbReference type="Proteomes" id="UP001482231">
    <property type="component" value="Unassembled WGS sequence"/>
</dbReference>
<dbReference type="NCBIfam" id="TIGR00254">
    <property type="entry name" value="GGDEF"/>
    <property type="match status" value="1"/>
</dbReference>
<accession>A0ABV0EBR9</accession>
<dbReference type="SMART" id="SM00267">
    <property type="entry name" value="GGDEF"/>
    <property type="match status" value="1"/>
</dbReference>
<dbReference type="InterPro" id="IPR052155">
    <property type="entry name" value="Biofilm_reg_signaling"/>
</dbReference>
<dbReference type="SUPFAM" id="SSF141868">
    <property type="entry name" value="EAL domain-like"/>
    <property type="match status" value="1"/>
</dbReference>
<dbReference type="SMART" id="SM00052">
    <property type="entry name" value="EAL"/>
    <property type="match status" value="1"/>
</dbReference>
<dbReference type="SMART" id="SM00091">
    <property type="entry name" value="PAS"/>
    <property type="match status" value="2"/>
</dbReference>
<dbReference type="InterPro" id="IPR000014">
    <property type="entry name" value="PAS"/>
</dbReference>
<dbReference type="EMBL" id="JBAJEX010000001">
    <property type="protein sequence ID" value="MEO1766111.1"/>
    <property type="molecule type" value="Genomic_DNA"/>
</dbReference>
<reference evidence="5 6" key="1">
    <citation type="submission" date="2024-02" db="EMBL/GenBank/DDBJ databases">
        <title>New thermophilic sulfur-oxidizing bacteria from a hot springs of the Uzon caldera (Kamchatka, Russia).</title>
        <authorList>
            <person name="Dukat A.M."/>
            <person name="Elcheninov A.G."/>
            <person name="Frolov E.N."/>
        </authorList>
    </citation>
    <scope>NUCLEOTIDE SEQUENCE [LARGE SCALE GENOMIC DNA]</scope>
    <source>
        <strain evidence="5 6">AK1</strain>
    </source>
</reference>
<feature type="domain" description="PAS" evidence="1">
    <location>
        <begin position="265"/>
        <end position="335"/>
    </location>
</feature>
<dbReference type="RefSeq" id="WP_347306851.1">
    <property type="nucleotide sequence ID" value="NZ_JBAJEX010000001.1"/>
</dbReference>
<dbReference type="SUPFAM" id="SSF55785">
    <property type="entry name" value="PYP-like sensor domain (PAS domain)"/>
    <property type="match status" value="2"/>
</dbReference>
<dbReference type="NCBIfam" id="TIGR00229">
    <property type="entry name" value="sensory_box"/>
    <property type="match status" value="1"/>
</dbReference>
<dbReference type="Gene3D" id="3.20.20.450">
    <property type="entry name" value="EAL domain"/>
    <property type="match status" value="1"/>
</dbReference>
<dbReference type="CDD" id="cd01948">
    <property type="entry name" value="EAL"/>
    <property type="match status" value="1"/>
</dbReference>
<evidence type="ECO:0000313" key="5">
    <source>
        <dbReference type="EMBL" id="MEO1766111.1"/>
    </source>
</evidence>
<feature type="domain" description="GGDEF" evidence="4">
    <location>
        <begin position="422"/>
        <end position="555"/>
    </location>
</feature>
<dbReference type="PANTHER" id="PTHR44757">
    <property type="entry name" value="DIGUANYLATE CYCLASE DGCP"/>
    <property type="match status" value="1"/>
</dbReference>
<dbReference type="Gene3D" id="3.30.450.20">
    <property type="entry name" value="PAS domain"/>
    <property type="match status" value="2"/>
</dbReference>
<evidence type="ECO:0000259" key="1">
    <source>
        <dbReference type="PROSITE" id="PS50112"/>
    </source>
</evidence>
<feature type="domain" description="PAC" evidence="2">
    <location>
        <begin position="336"/>
        <end position="390"/>
    </location>
</feature>
<dbReference type="CDD" id="cd01949">
    <property type="entry name" value="GGDEF"/>
    <property type="match status" value="1"/>
</dbReference>
<evidence type="ECO:0000259" key="3">
    <source>
        <dbReference type="PROSITE" id="PS50883"/>
    </source>
</evidence>
<dbReference type="PROSITE" id="PS50887">
    <property type="entry name" value="GGDEF"/>
    <property type="match status" value="1"/>
</dbReference>
<dbReference type="InterPro" id="IPR035919">
    <property type="entry name" value="EAL_sf"/>
</dbReference>
<evidence type="ECO:0000259" key="2">
    <source>
        <dbReference type="PROSITE" id="PS50113"/>
    </source>
</evidence>
<dbReference type="InterPro" id="IPR029787">
    <property type="entry name" value="Nucleotide_cyclase"/>
</dbReference>
<evidence type="ECO:0000313" key="6">
    <source>
        <dbReference type="Proteomes" id="UP001482231"/>
    </source>
</evidence>
<protein>
    <submittedName>
        <fullName evidence="5">EAL domain-containing protein</fullName>
    </submittedName>
</protein>
<proteinExistence type="predicted"/>
<dbReference type="PROSITE" id="PS50113">
    <property type="entry name" value="PAC"/>
    <property type="match status" value="1"/>
</dbReference>